<dbReference type="RefSeq" id="WP_012452458.1">
    <property type="nucleotide sequence ID" value="NZ_CP039546.1"/>
</dbReference>
<dbReference type="EMBL" id="WEKV01000002">
    <property type="protein sequence ID" value="KAB7787832.1"/>
    <property type="molecule type" value="Genomic_DNA"/>
</dbReference>
<name>A0A833J9T8_9HYPH</name>
<dbReference type="Proteomes" id="UP000469949">
    <property type="component" value="Unassembled WGS sequence"/>
</dbReference>
<proteinExistence type="predicted"/>
<evidence type="ECO:0000313" key="1">
    <source>
        <dbReference type="EMBL" id="KAB7787832.1"/>
    </source>
</evidence>
<gene>
    <name evidence="1" type="ORF">F8B43_0285</name>
</gene>
<accession>A0A833J9T8</accession>
<organism evidence="1 2">
    <name type="scientific">Methylorubrum populi</name>
    <dbReference type="NCBI Taxonomy" id="223967"/>
    <lineage>
        <taxon>Bacteria</taxon>
        <taxon>Pseudomonadati</taxon>
        <taxon>Pseudomonadota</taxon>
        <taxon>Alphaproteobacteria</taxon>
        <taxon>Hyphomicrobiales</taxon>
        <taxon>Methylobacteriaceae</taxon>
        <taxon>Methylorubrum</taxon>
    </lineage>
</organism>
<protein>
    <submittedName>
        <fullName evidence="1">Uncharacterized protein</fullName>
    </submittedName>
</protein>
<dbReference type="AlphaFoldDB" id="A0A833J9T8"/>
<sequence length="54" mass="5470">MIALLSLVSLSAGLVLAGQAPRYPDWTARMETAGGLSLVTGLAMVGAGLKAYCC</sequence>
<comment type="caution">
    <text evidence="1">The sequence shown here is derived from an EMBL/GenBank/DDBJ whole genome shotgun (WGS) entry which is preliminary data.</text>
</comment>
<dbReference type="OMA" id="PDWTARM"/>
<reference evidence="1 2" key="1">
    <citation type="submission" date="2019-10" db="EMBL/GenBank/DDBJ databases">
        <title>Draft Genome Sequence of the Caffeine Degrading Methylotroph Methylorubrum populi PINKEL.</title>
        <authorList>
            <person name="Dawson S.C."/>
            <person name="Zhang X."/>
            <person name="Wright M.E."/>
            <person name="Sharma G."/>
            <person name="Langner J.T."/>
            <person name="Ditty J.L."/>
            <person name="Subuyuj G.A."/>
        </authorList>
    </citation>
    <scope>NUCLEOTIDE SEQUENCE [LARGE SCALE GENOMIC DNA]</scope>
    <source>
        <strain evidence="1 2">Pinkel</strain>
    </source>
</reference>
<evidence type="ECO:0000313" key="2">
    <source>
        <dbReference type="Proteomes" id="UP000469949"/>
    </source>
</evidence>